<evidence type="ECO:0000256" key="6">
    <source>
        <dbReference type="ARBA" id="ARBA00023069"/>
    </source>
</evidence>
<protein>
    <recommendedName>
        <fullName evidence="9">Tetratricopeptide repeat protein 30</fullName>
    </recommendedName>
</protein>
<reference evidence="12" key="2">
    <citation type="submission" date="2025-09" db="UniProtKB">
        <authorList>
            <consortium name="Ensembl"/>
        </authorList>
    </citation>
    <scope>IDENTIFICATION</scope>
</reference>
<dbReference type="GO" id="GO:0120170">
    <property type="term" value="F:intraciliary transport particle B binding"/>
    <property type="evidence" value="ECO:0007669"/>
    <property type="project" value="TreeGrafter"/>
</dbReference>
<feature type="repeat" description="TPR" evidence="8">
    <location>
        <begin position="40"/>
        <end position="73"/>
    </location>
</feature>
<dbReference type="AlphaFoldDB" id="A0A8C4I964"/>
<feature type="coiled-coil region" evidence="10">
    <location>
        <begin position="367"/>
        <end position="394"/>
    </location>
</feature>
<dbReference type="InterPro" id="IPR019734">
    <property type="entry name" value="TPR_rpt"/>
</dbReference>
<evidence type="ECO:0000256" key="11">
    <source>
        <dbReference type="SAM" id="MobiDB-lite"/>
    </source>
</evidence>
<sequence length="655" mass="75113">MRYAVIPADSTGLYVTKITNNLTENHQFNSLVLLTVSQSRAALSLLGYCYYHIQDFTSSAECYEQLTQLHPEVEEYKVYYAQSLYKAGAYPEATKASFVLDNPSSHTKMVKLQASIKYCEEDYSAAKSLLEQLPQDDPDYIYNMGCLLYQDGKNEEACKKFMSAMQVLGYVPALSYNIALCYYSLKNYPQALKYIAEIIERGIREHPELSVGMTTEGIDVHSVGNTLVLHQTALIEAFNLKAAIEYQLKNLKGAQEALTDMPPRSEEELDPVTLHNQALVNMDTKPSEGFEKLAFLLQQPSFPPVTFGNLLLLYCKHEYFDLAADVMAENTHLTYKFLSPYMFDFLDALITCQTAPEEAFRKFDEMNGKLTEQLRKLAKQVQEARLARDDEVQKKALQDYDQMQEKYIVVLMAQAKIYWNRENFQMVEKIFRKSVEVCNEDDTWKLNVAHVLFMQNKYKEAIGFYEPIVKKHYDNVEQCNIQECPCKCKPSILNVSAVVLANLCVSYIMTSQNEEAEELMRKIEKEEEQISYDDPDKKVFHLCIVNLVIGTLYCAKGNYDFGISRVIKSLEPYNKKSQHQILAAAESTELQLRTQAVILSVSPSHPHNNLHSESRSQSKECEARRATQSRHLLSTRTQIPSNRRTKSLKSNRNHR</sequence>
<dbReference type="Proteomes" id="UP000694389">
    <property type="component" value="Unassembled WGS sequence"/>
</dbReference>
<name>A0A8C4I964_DICLA</name>
<keyword evidence="5 8" id="KW-0802">TPR repeat</keyword>
<comment type="function">
    <text evidence="9">Required for polyglutamylation of axonemal tubulin. Plays a role in anterograde intraflagellar transport (IFT), the process by which cilia precursors are transported from the base of the cilium to the site of their incorporation at the tip.</text>
</comment>
<gene>
    <name evidence="12" type="primary">ift70</name>
</gene>
<evidence type="ECO:0000256" key="7">
    <source>
        <dbReference type="ARBA" id="ARBA00023273"/>
    </source>
</evidence>
<dbReference type="GO" id="GO:0042073">
    <property type="term" value="P:intraciliary transport"/>
    <property type="evidence" value="ECO:0007669"/>
    <property type="project" value="UniProtKB-UniRule"/>
</dbReference>
<dbReference type="Ensembl" id="ENSDLAT00005057071.2">
    <property type="protein sequence ID" value="ENSDLAP00005053682.2"/>
    <property type="gene ID" value="ENSDLAG00005022887.2"/>
</dbReference>
<feature type="region of interest" description="Disordered" evidence="11">
    <location>
        <begin position="601"/>
        <end position="655"/>
    </location>
</feature>
<feature type="compositionally biased region" description="Basic residues" evidence="11">
    <location>
        <begin position="643"/>
        <end position="655"/>
    </location>
</feature>
<dbReference type="Pfam" id="PF13432">
    <property type="entry name" value="TPR_16"/>
    <property type="match status" value="1"/>
</dbReference>
<dbReference type="GO" id="GO:0030992">
    <property type="term" value="C:intraciliary transport particle B"/>
    <property type="evidence" value="ECO:0007669"/>
    <property type="project" value="TreeGrafter"/>
</dbReference>
<evidence type="ECO:0000313" key="13">
    <source>
        <dbReference type="Proteomes" id="UP000694389"/>
    </source>
</evidence>
<dbReference type="PANTHER" id="PTHR20931:SF0">
    <property type="entry name" value="TETRATRICOPEPTIDE REPEAT PROTEIN 30"/>
    <property type="match status" value="1"/>
</dbReference>
<organism evidence="12 13">
    <name type="scientific">Dicentrarchus labrax</name>
    <name type="common">European seabass</name>
    <name type="synonym">Morone labrax</name>
    <dbReference type="NCBI Taxonomy" id="13489"/>
    <lineage>
        <taxon>Eukaryota</taxon>
        <taxon>Metazoa</taxon>
        <taxon>Chordata</taxon>
        <taxon>Craniata</taxon>
        <taxon>Vertebrata</taxon>
        <taxon>Euteleostomi</taxon>
        <taxon>Actinopterygii</taxon>
        <taxon>Neopterygii</taxon>
        <taxon>Teleostei</taxon>
        <taxon>Neoteleostei</taxon>
        <taxon>Acanthomorphata</taxon>
        <taxon>Eupercaria</taxon>
        <taxon>Moronidae</taxon>
        <taxon>Dicentrarchus</taxon>
    </lineage>
</organism>
<evidence type="ECO:0000256" key="5">
    <source>
        <dbReference type="ARBA" id="ARBA00022803"/>
    </source>
</evidence>
<dbReference type="PANTHER" id="PTHR20931">
    <property type="entry name" value="TETRATRICOPEPTIDE REPEAT PROTEIN 30"/>
    <property type="match status" value="1"/>
</dbReference>
<dbReference type="InterPro" id="IPR011990">
    <property type="entry name" value="TPR-like_helical_dom_sf"/>
</dbReference>
<dbReference type="PROSITE" id="PS50005">
    <property type="entry name" value="TPR"/>
    <property type="match status" value="1"/>
</dbReference>
<comment type="subcellular location">
    <subcellularLocation>
        <location evidence="1 9">Cell projection</location>
        <location evidence="1 9">Cilium</location>
    </subcellularLocation>
</comment>
<proteinExistence type="inferred from homology"/>
<comment type="similarity">
    <text evidence="2 9">Belongs to the TTC30/dfy-1/fleer family.</text>
</comment>
<accession>A0A8C4I964</accession>
<keyword evidence="7 9" id="KW-0966">Cell projection</keyword>
<evidence type="ECO:0000256" key="3">
    <source>
        <dbReference type="ARBA" id="ARBA00022737"/>
    </source>
</evidence>
<keyword evidence="13" id="KW-1185">Reference proteome</keyword>
<evidence type="ECO:0000256" key="2">
    <source>
        <dbReference type="ARBA" id="ARBA00009522"/>
    </source>
</evidence>
<evidence type="ECO:0000256" key="1">
    <source>
        <dbReference type="ARBA" id="ARBA00004138"/>
    </source>
</evidence>
<evidence type="ECO:0000313" key="12">
    <source>
        <dbReference type="Ensembl" id="ENSDLAP00005053682.2"/>
    </source>
</evidence>
<dbReference type="FunFam" id="1.25.40.10:FF:000186">
    <property type="entry name" value="Tetratricopeptide repeat domain 30A"/>
    <property type="match status" value="1"/>
</dbReference>
<dbReference type="GO" id="GO:0005879">
    <property type="term" value="C:axonemal microtubule"/>
    <property type="evidence" value="ECO:0007669"/>
    <property type="project" value="UniProtKB-UniRule"/>
</dbReference>
<evidence type="ECO:0000256" key="10">
    <source>
        <dbReference type="SAM" id="Coils"/>
    </source>
</evidence>
<dbReference type="InterPro" id="IPR039941">
    <property type="entry name" value="TT30"/>
</dbReference>
<evidence type="ECO:0000256" key="8">
    <source>
        <dbReference type="PROSITE-ProRule" id="PRU00339"/>
    </source>
</evidence>
<dbReference type="FunFam" id="1.25.40.10:FF:000211">
    <property type="entry name" value="tetratricopeptide repeat protein 30B"/>
    <property type="match status" value="1"/>
</dbReference>
<dbReference type="GeneTree" id="ENSGT00390000010116"/>
<dbReference type="SMART" id="SM00028">
    <property type="entry name" value="TPR"/>
    <property type="match status" value="5"/>
</dbReference>
<keyword evidence="6 9" id="KW-0969">Cilium</keyword>
<feature type="compositionally biased region" description="Basic and acidic residues" evidence="11">
    <location>
        <begin position="610"/>
        <end position="625"/>
    </location>
</feature>
<dbReference type="Gene3D" id="1.25.40.10">
    <property type="entry name" value="Tetratricopeptide repeat domain"/>
    <property type="match status" value="3"/>
</dbReference>
<evidence type="ECO:0000256" key="4">
    <source>
        <dbReference type="ARBA" id="ARBA00022794"/>
    </source>
</evidence>
<feature type="compositionally biased region" description="Polar residues" evidence="11">
    <location>
        <begin position="629"/>
        <end position="642"/>
    </location>
</feature>
<keyword evidence="4 9" id="KW-0970">Cilium biogenesis/degradation</keyword>
<evidence type="ECO:0000256" key="9">
    <source>
        <dbReference type="RuleBase" id="RU367070"/>
    </source>
</evidence>
<keyword evidence="10" id="KW-0175">Coiled coil</keyword>
<reference evidence="12" key="1">
    <citation type="submission" date="2025-08" db="UniProtKB">
        <authorList>
            <consortium name="Ensembl"/>
        </authorList>
    </citation>
    <scope>IDENTIFICATION</scope>
</reference>
<keyword evidence="3" id="KW-0677">Repeat</keyword>
<dbReference type="SUPFAM" id="SSF48452">
    <property type="entry name" value="TPR-like"/>
    <property type="match status" value="2"/>
</dbReference>